<dbReference type="GO" id="GO:0102043">
    <property type="term" value="F:isopentenyl phosphate kinase activity"/>
    <property type="evidence" value="ECO:0007669"/>
    <property type="project" value="UniProtKB-EC"/>
</dbReference>
<dbReference type="InterPro" id="IPR024192">
    <property type="entry name" value="Fosfomycin_R_FomA-type"/>
</dbReference>
<evidence type="ECO:0000256" key="8">
    <source>
        <dbReference type="ARBA" id="ARBA00023229"/>
    </source>
</evidence>
<organism evidence="11 12">
    <name type="scientific">Dendrobium chrysotoxum</name>
    <name type="common">Orchid</name>
    <dbReference type="NCBI Taxonomy" id="161865"/>
    <lineage>
        <taxon>Eukaryota</taxon>
        <taxon>Viridiplantae</taxon>
        <taxon>Streptophyta</taxon>
        <taxon>Embryophyta</taxon>
        <taxon>Tracheophyta</taxon>
        <taxon>Spermatophyta</taxon>
        <taxon>Magnoliopsida</taxon>
        <taxon>Liliopsida</taxon>
        <taxon>Asparagales</taxon>
        <taxon>Orchidaceae</taxon>
        <taxon>Epidendroideae</taxon>
        <taxon>Malaxideae</taxon>
        <taxon>Dendrobiinae</taxon>
        <taxon>Dendrobium</taxon>
    </lineage>
</organism>
<evidence type="ECO:0000256" key="6">
    <source>
        <dbReference type="ARBA" id="ARBA00022777"/>
    </source>
</evidence>
<dbReference type="EMBL" id="JAGFBR010000009">
    <property type="protein sequence ID" value="KAH0462248.1"/>
    <property type="molecule type" value="Genomic_DNA"/>
</dbReference>
<evidence type="ECO:0000256" key="1">
    <source>
        <dbReference type="ARBA" id="ARBA00010540"/>
    </source>
</evidence>
<evidence type="ECO:0000256" key="5">
    <source>
        <dbReference type="ARBA" id="ARBA00022741"/>
    </source>
</evidence>
<evidence type="ECO:0000313" key="11">
    <source>
        <dbReference type="EMBL" id="KAH0462248.1"/>
    </source>
</evidence>
<evidence type="ECO:0000313" key="12">
    <source>
        <dbReference type="Proteomes" id="UP000775213"/>
    </source>
</evidence>
<evidence type="ECO:0000256" key="7">
    <source>
        <dbReference type="ARBA" id="ARBA00022840"/>
    </source>
</evidence>
<protein>
    <recommendedName>
        <fullName evidence="3">Isopentenyl phosphate kinase</fullName>
        <ecNumber evidence="2">2.7.4.26</ecNumber>
    </recommendedName>
</protein>
<comment type="similarity">
    <text evidence="1">Belongs to the isopentenyl phosphate kinase family.</text>
</comment>
<keyword evidence="5" id="KW-0547">Nucleotide-binding</keyword>
<reference evidence="11 12" key="1">
    <citation type="journal article" date="2021" name="Hortic Res">
        <title>Chromosome-scale assembly of the Dendrobium chrysotoxum genome enhances the understanding of orchid evolution.</title>
        <authorList>
            <person name="Zhang Y."/>
            <person name="Zhang G.Q."/>
            <person name="Zhang D."/>
            <person name="Liu X.D."/>
            <person name="Xu X.Y."/>
            <person name="Sun W.H."/>
            <person name="Yu X."/>
            <person name="Zhu X."/>
            <person name="Wang Z.W."/>
            <person name="Zhao X."/>
            <person name="Zhong W.Y."/>
            <person name="Chen H."/>
            <person name="Yin W.L."/>
            <person name="Huang T."/>
            <person name="Niu S.C."/>
            <person name="Liu Z.J."/>
        </authorList>
    </citation>
    <scope>NUCLEOTIDE SEQUENCE [LARGE SCALE GENOMIC DNA]</scope>
    <source>
        <strain evidence="11">Lindl</strain>
    </source>
</reference>
<dbReference type="EC" id="2.7.4.26" evidence="2"/>
<dbReference type="SUPFAM" id="SSF53633">
    <property type="entry name" value="Carbamate kinase-like"/>
    <property type="match status" value="1"/>
</dbReference>
<dbReference type="GO" id="GO:0005524">
    <property type="term" value="F:ATP binding"/>
    <property type="evidence" value="ECO:0007669"/>
    <property type="project" value="UniProtKB-KW"/>
</dbReference>
<evidence type="ECO:0000259" key="10">
    <source>
        <dbReference type="Pfam" id="PF00696"/>
    </source>
</evidence>
<dbReference type="Pfam" id="PF00696">
    <property type="entry name" value="AA_kinase"/>
    <property type="match status" value="1"/>
</dbReference>
<dbReference type="GO" id="GO:0005829">
    <property type="term" value="C:cytosol"/>
    <property type="evidence" value="ECO:0007669"/>
    <property type="project" value="TreeGrafter"/>
</dbReference>
<name>A0AAV7H400_DENCH</name>
<dbReference type="GO" id="GO:0016301">
    <property type="term" value="F:kinase activity"/>
    <property type="evidence" value="ECO:0007669"/>
    <property type="project" value="UniProtKB-KW"/>
</dbReference>
<evidence type="ECO:0000256" key="2">
    <source>
        <dbReference type="ARBA" id="ARBA00012908"/>
    </source>
</evidence>
<keyword evidence="6" id="KW-0418">Kinase</keyword>
<feature type="domain" description="Aspartate/glutamate/uridylate kinase" evidence="10">
    <location>
        <begin position="27"/>
        <end position="419"/>
    </location>
</feature>
<keyword evidence="12" id="KW-1185">Reference proteome</keyword>
<dbReference type="CDD" id="cd04241">
    <property type="entry name" value="AAK_FomA-like"/>
    <property type="match status" value="1"/>
</dbReference>
<keyword evidence="7" id="KW-0067">ATP-binding</keyword>
<accession>A0AAV7H400</accession>
<evidence type="ECO:0000256" key="3">
    <source>
        <dbReference type="ARBA" id="ARBA00017267"/>
    </source>
</evidence>
<evidence type="ECO:0000256" key="9">
    <source>
        <dbReference type="ARBA" id="ARBA00049063"/>
    </source>
</evidence>
<keyword evidence="8" id="KW-0414">Isoprene biosynthesis</keyword>
<sequence>MEFRSESPISMDVPSSIQALAQHKHVRCIVKLGGAAITCKNELERINEESLVVVCSQLREAMNPETVESQGKVLGMDWSRRLGASIESFADDFDVDSTLVSDSGFIIVHGAGSFGHFQASRTGVNKGGLHLPLVKAGFVATRISCMVDPELDHGFVYDIQGWAIINQSPFFDIDFVDDQSVEDIDQILFILTTAIDEQQATGQWYLLQHPPTPPTPVDFPLGITVTSLNLEIVRALAREGITAVGISPFACGWSTQGRNVRSSREHASEIHILRCLQIACAEVSQITKALSAGFVPVLHGDAVIDHSQVGLNEQGCTILSGDVIIRHLAQLLLPEYVVFLTDVLGVYDRPPTNPNARLLREITVDEDGNWSIITPTPGDVEKQAAVEITVASHDTTGGMETKILEAAAIAKLGINVYITKVGTEHSLTALKGEITDDWLGTVIRSSKKLSPYT</sequence>
<dbReference type="AlphaFoldDB" id="A0AAV7H400"/>
<dbReference type="Gene3D" id="3.40.1160.10">
    <property type="entry name" value="Acetylglutamate kinase-like"/>
    <property type="match status" value="2"/>
</dbReference>
<gene>
    <name evidence="11" type="ORF">IEQ34_009823</name>
</gene>
<dbReference type="InterPro" id="IPR036393">
    <property type="entry name" value="AceGlu_kinase-like_sf"/>
</dbReference>
<dbReference type="Proteomes" id="UP000775213">
    <property type="component" value="Unassembled WGS sequence"/>
</dbReference>
<dbReference type="PANTHER" id="PTHR43654">
    <property type="entry name" value="GLUTAMATE 5-KINASE"/>
    <property type="match status" value="1"/>
</dbReference>
<dbReference type="InterPro" id="IPR001048">
    <property type="entry name" value="Asp/Glu/Uridylate_kinase"/>
</dbReference>
<comment type="catalytic activity">
    <reaction evidence="9">
        <text>isopentenyl phosphate + ATP = isopentenyl diphosphate + ADP</text>
        <dbReference type="Rhea" id="RHEA:33963"/>
        <dbReference type="ChEBI" id="CHEBI:30616"/>
        <dbReference type="ChEBI" id="CHEBI:65078"/>
        <dbReference type="ChEBI" id="CHEBI:128769"/>
        <dbReference type="ChEBI" id="CHEBI:456216"/>
        <dbReference type="EC" id="2.7.4.26"/>
    </reaction>
</comment>
<dbReference type="PANTHER" id="PTHR43654:SF1">
    <property type="entry name" value="ISOPENTENYL PHOSPHATE KINASE"/>
    <property type="match status" value="1"/>
</dbReference>
<proteinExistence type="inferred from homology"/>
<comment type="caution">
    <text evidence="11">The sequence shown here is derived from an EMBL/GenBank/DDBJ whole genome shotgun (WGS) entry which is preliminary data.</text>
</comment>
<evidence type="ECO:0000256" key="4">
    <source>
        <dbReference type="ARBA" id="ARBA00022679"/>
    </source>
</evidence>
<keyword evidence="4" id="KW-0808">Transferase</keyword>
<dbReference type="GO" id="GO:0016114">
    <property type="term" value="P:terpenoid biosynthetic process"/>
    <property type="evidence" value="ECO:0007669"/>
    <property type="project" value="TreeGrafter"/>
</dbReference>